<sequence>MSRLLRSFIVACLLIGFASTSTHPGNAITSLSELAIPDDQVVSIQARFVSLTTTMAPMLERTTFAQEEFLRLRAETKGKGAEYQAAHNFLRTQVQGLLKALNGEVQIRNQSNRIFNQIIKSPQTLTEFIAARPTVYLPPECPPAVALDGESIWESGKVVRVVDGDTVLVQTCRGELDVRLIGVQAPETAKPTQLAQCGGIEATRLLQSLLPVGAEVQLRSNNYASSNNFQALARPYRYIFAKDSQGNFSLDVQAKLLEAGLAMWFPNENEYVRNYQYLEVLNTAASSGIGIWSGEFCKNEKDKTPIGAIEIWVETDSPISGEHPFGEHVILRNRTDQKIDLSGWSIRDTSLELIDPKFAFPLGTTLNPQGILTIYLGAPLPNFPISQDEIALGLTKAILQNPSSAGSKYTGDGIYLQTPLLANGGGNMRAWMHRHCIPLDCTRPDWLTKSGDGSDRAIPLPQTLSIALNPGKYGRVVPDMTGLTAEQAAVALTPLQLNVVLIDKSSEVAGGAMSGTTSSATEKSVVDQNPKAGTNLPPNGTVTVYIDVKR</sequence>
<dbReference type="PROSITE" id="PS51178">
    <property type="entry name" value="PASTA"/>
    <property type="match status" value="1"/>
</dbReference>
<dbReference type="InterPro" id="IPR036415">
    <property type="entry name" value="Lamin_tail_dom_sf"/>
</dbReference>
<dbReference type="EMBL" id="CAEZSV010000021">
    <property type="protein sequence ID" value="CAB4547370.1"/>
    <property type="molecule type" value="Genomic_DNA"/>
</dbReference>
<name>A0A6J6C7K9_9ZZZZ</name>
<dbReference type="Gene3D" id="2.60.40.1260">
    <property type="entry name" value="Lamin Tail domain"/>
    <property type="match status" value="1"/>
</dbReference>
<dbReference type="InterPro" id="IPR005543">
    <property type="entry name" value="PASTA_dom"/>
</dbReference>
<evidence type="ECO:0000256" key="1">
    <source>
        <dbReference type="SAM" id="MobiDB-lite"/>
    </source>
</evidence>
<reference evidence="4" key="1">
    <citation type="submission" date="2020-05" db="EMBL/GenBank/DDBJ databases">
        <authorList>
            <person name="Chiriac C."/>
            <person name="Salcher M."/>
            <person name="Ghai R."/>
            <person name="Kavagutti S V."/>
        </authorList>
    </citation>
    <scope>NUCLEOTIDE SEQUENCE</scope>
</reference>
<dbReference type="InterPro" id="IPR016071">
    <property type="entry name" value="Staphylococal_nuclease_OB-fold"/>
</dbReference>
<protein>
    <submittedName>
        <fullName evidence="4">Unannotated protein</fullName>
    </submittedName>
</protein>
<dbReference type="Pfam" id="PF03793">
    <property type="entry name" value="PASTA"/>
    <property type="match status" value="1"/>
</dbReference>
<dbReference type="CDD" id="cd06577">
    <property type="entry name" value="PASTA_pknB"/>
    <property type="match status" value="1"/>
</dbReference>
<proteinExistence type="predicted"/>
<dbReference type="SMART" id="SM00318">
    <property type="entry name" value="SNc"/>
    <property type="match status" value="1"/>
</dbReference>
<evidence type="ECO:0000259" key="3">
    <source>
        <dbReference type="PROSITE" id="PS51178"/>
    </source>
</evidence>
<dbReference type="AlphaFoldDB" id="A0A6J6C7K9"/>
<dbReference type="PROSITE" id="PS50830">
    <property type="entry name" value="TNASE_3"/>
    <property type="match status" value="1"/>
</dbReference>
<dbReference type="Gene3D" id="3.30.10.20">
    <property type="match status" value="1"/>
</dbReference>
<feature type="domain" description="PASTA" evidence="3">
    <location>
        <begin position="471"/>
        <end position="548"/>
    </location>
</feature>
<dbReference type="Gene3D" id="2.40.50.90">
    <property type="match status" value="1"/>
</dbReference>
<feature type="region of interest" description="Disordered" evidence="1">
    <location>
        <begin position="511"/>
        <end position="538"/>
    </location>
</feature>
<gene>
    <name evidence="4" type="ORF">UFOPK1506_00207</name>
</gene>
<evidence type="ECO:0000259" key="2">
    <source>
        <dbReference type="PROSITE" id="PS50830"/>
    </source>
</evidence>
<dbReference type="InterPro" id="IPR035437">
    <property type="entry name" value="SNase_OB-fold_sf"/>
</dbReference>
<evidence type="ECO:0000313" key="4">
    <source>
        <dbReference type="EMBL" id="CAB4547370.1"/>
    </source>
</evidence>
<dbReference type="Pfam" id="PF00565">
    <property type="entry name" value="SNase"/>
    <property type="match status" value="1"/>
</dbReference>
<dbReference type="SUPFAM" id="SSF50199">
    <property type="entry name" value="Staphylococcal nuclease"/>
    <property type="match status" value="1"/>
</dbReference>
<dbReference type="SMART" id="SM00740">
    <property type="entry name" value="PASTA"/>
    <property type="match status" value="1"/>
</dbReference>
<organism evidence="4">
    <name type="scientific">freshwater metagenome</name>
    <dbReference type="NCBI Taxonomy" id="449393"/>
    <lineage>
        <taxon>unclassified sequences</taxon>
        <taxon>metagenomes</taxon>
        <taxon>ecological metagenomes</taxon>
    </lineage>
</organism>
<dbReference type="SUPFAM" id="SSF74853">
    <property type="entry name" value="Lamin A/C globular tail domain"/>
    <property type="match status" value="1"/>
</dbReference>
<accession>A0A6J6C7K9</accession>
<feature type="domain" description="TNase-like" evidence="2">
    <location>
        <begin position="152"/>
        <end position="294"/>
    </location>
</feature>